<dbReference type="OrthoDB" id="9810361at2"/>
<dbReference type="InterPro" id="IPR005358">
    <property type="entry name" value="Puta_zinc/iron-chelating_dom"/>
</dbReference>
<protein>
    <recommendedName>
        <fullName evidence="3">Zinc-or iron-chelating domain-containing protein</fullName>
    </recommendedName>
</protein>
<evidence type="ECO:0000313" key="2">
    <source>
        <dbReference type="Proteomes" id="UP000199800"/>
    </source>
</evidence>
<proteinExistence type="predicted"/>
<dbReference type="EMBL" id="FOHN01000016">
    <property type="protein sequence ID" value="SET34897.1"/>
    <property type="molecule type" value="Genomic_DNA"/>
</dbReference>
<dbReference type="Pfam" id="PF03692">
    <property type="entry name" value="CxxCxxCC"/>
    <property type="match status" value="1"/>
</dbReference>
<dbReference type="PANTHER" id="PTHR35866:SF2">
    <property type="entry name" value="YKGJ FAMILY CYSTEINE CLUSTER PROTEIN"/>
    <property type="match status" value="1"/>
</dbReference>
<evidence type="ECO:0000313" key="1">
    <source>
        <dbReference type="EMBL" id="SET34897.1"/>
    </source>
</evidence>
<dbReference type="PANTHER" id="PTHR35866">
    <property type="entry name" value="PUTATIVE-RELATED"/>
    <property type="match status" value="1"/>
</dbReference>
<keyword evidence="2" id="KW-1185">Reference proteome</keyword>
<dbReference type="STRING" id="29364.SAMN04487772_11625"/>
<dbReference type="RefSeq" id="WP_092478219.1">
    <property type="nucleotide sequence ID" value="NZ_FOHN01000016.1"/>
</dbReference>
<sequence>MRKVENLEEISDGRIYELNDMVRAGCQDCKGCSDCCKGMGNSILLDPLDVFRIMKNERCTFEQLLSGAVELNVVDGIILPNLKMAGEKEQCAYLNEEGRCSIHAYRPGICRLFPLGRCYGNHSFQYFLQTKECSRKNRTKVKVSKWIDTPDIQKNQEYIVAWHYFLKELELYLQKQTEQAAYKQINMYFLQLFFSMPYDTENDFYTQFYKRLEEAENTFFKSKF</sequence>
<reference evidence="1 2" key="1">
    <citation type="submission" date="2016-10" db="EMBL/GenBank/DDBJ databases">
        <authorList>
            <person name="de Groot N.N."/>
        </authorList>
    </citation>
    <scope>NUCLEOTIDE SEQUENCE [LARGE SCALE GENOMIC DNA]</scope>
    <source>
        <strain evidence="1 2">DSM 1801</strain>
    </source>
</reference>
<gene>
    <name evidence="1" type="ORF">SAMN04487772_11625</name>
</gene>
<organism evidence="1 2">
    <name type="scientific">[Clostridium] polysaccharolyticum</name>
    <dbReference type="NCBI Taxonomy" id="29364"/>
    <lineage>
        <taxon>Bacteria</taxon>
        <taxon>Bacillati</taxon>
        <taxon>Bacillota</taxon>
        <taxon>Clostridia</taxon>
        <taxon>Lachnospirales</taxon>
        <taxon>Lachnospiraceae</taxon>
    </lineage>
</organism>
<accession>A0A1I0DQN6</accession>
<evidence type="ECO:0008006" key="3">
    <source>
        <dbReference type="Google" id="ProtNLM"/>
    </source>
</evidence>
<name>A0A1I0DQN6_9FIRM</name>
<dbReference type="Proteomes" id="UP000199800">
    <property type="component" value="Unassembled WGS sequence"/>
</dbReference>
<dbReference type="AlphaFoldDB" id="A0A1I0DQN6"/>